<proteinExistence type="predicted"/>
<reference evidence="1" key="1">
    <citation type="submission" date="2018-06" db="EMBL/GenBank/DDBJ databases">
        <authorList>
            <person name="Zhirakovskaya E."/>
        </authorList>
    </citation>
    <scope>NUCLEOTIDE SEQUENCE</scope>
</reference>
<accession>A0A3B1D8G7</accession>
<dbReference type="SUPFAM" id="SSF58104">
    <property type="entry name" value="Methyl-accepting chemotaxis protein (MCP) signaling domain"/>
    <property type="match status" value="1"/>
</dbReference>
<gene>
    <name evidence="1" type="ORF">MNBD_NITROSPIRAE01-369</name>
</gene>
<protein>
    <recommendedName>
        <fullName evidence="2">Methyl-accepting chemotaxis protein</fullName>
    </recommendedName>
</protein>
<name>A0A3B1D8G7_9ZZZZ</name>
<dbReference type="AlphaFoldDB" id="A0A3B1D8G7"/>
<organism evidence="1">
    <name type="scientific">hydrothermal vent metagenome</name>
    <dbReference type="NCBI Taxonomy" id="652676"/>
    <lineage>
        <taxon>unclassified sequences</taxon>
        <taxon>metagenomes</taxon>
        <taxon>ecological metagenomes</taxon>
    </lineage>
</organism>
<sequence>MPETLTTQATILITAASVTAELNGVNEIAKDMTLGVMNAKTISHRAGESAKGFQPITDYIEQVAREVAQSVVRISGGASVLSRLAVSYHHSGKLLTLYRRVLKDAEDAAHVASLIPVIKMLSQEAQKEQEHFVRDLEALVRQLDAMKNTIRSSKVISTISRVEAANSDAFRKNLEVVADDLESSTEKIRERVQRCHHQLSDVIALVQREDIS</sequence>
<evidence type="ECO:0008006" key="2">
    <source>
        <dbReference type="Google" id="ProtNLM"/>
    </source>
</evidence>
<dbReference type="EMBL" id="UOGF01000085">
    <property type="protein sequence ID" value="VAX32248.1"/>
    <property type="molecule type" value="Genomic_DNA"/>
</dbReference>
<dbReference type="Gene3D" id="6.10.250.3200">
    <property type="match status" value="1"/>
</dbReference>
<evidence type="ECO:0000313" key="1">
    <source>
        <dbReference type="EMBL" id="VAX32248.1"/>
    </source>
</evidence>